<proteinExistence type="predicted"/>
<dbReference type="InterPro" id="IPR004045">
    <property type="entry name" value="Glutathione_S-Trfase_N"/>
</dbReference>
<protein>
    <recommendedName>
        <fullName evidence="5">Glutathione S-transferase</fullName>
    </recommendedName>
</protein>
<dbReference type="SUPFAM" id="SSF52833">
    <property type="entry name" value="Thioredoxin-like"/>
    <property type="match status" value="1"/>
</dbReference>
<dbReference type="eggNOG" id="COG0625">
    <property type="taxonomic scope" value="Bacteria"/>
</dbReference>
<dbReference type="CDD" id="cd03046">
    <property type="entry name" value="GST_N_GTT1_like"/>
    <property type="match status" value="1"/>
</dbReference>
<dbReference type="Pfam" id="PF13417">
    <property type="entry name" value="GST_N_3"/>
    <property type="match status" value="1"/>
</dbReference>
<dbReference type="InterPro" id="IPR040079">
    <property type="entry name" value="Glutathione_S-Trfase"/>
</dbReference>
<dbReference type="PANTHER" id="PTHR44051:SF8">
    <property type="entry name" value="GLUTATHIONE S-TRANSFERASE GSTA"/>
    <property type="match status" value="1"/>
</dbReference>
<evidence type="ECO:0000313" key="3">
    <source>
        <dbReference type="EMBL" id="KEO61488.1"/>
    </source>
</evidence>
<feature type="domain" description="GST N-terminal" evidence="1">
    <location>
        <begin position="1"/>
        <end position="80"/>
    </location>
</feature>
<dbReference type="EMBL" id="AUNB01000001">
    <property type="protein sequence ID" value="KEO61488.1"/>
    <property type="molecule type" value="Genomic_DNA"/>
</dbReference>
<evidence type="ECO:0008006" key="5">
    <source>
        <dbReference type="Google" id="ProtNLM"/>
    </source>
</evidence>
<comment type="caution">
    <text evidence="3">The sequence shown here is derived from an EMBL/GenBank/DDBJ whole genome shotgun (WGS) entry which is preliminary data.</text>
</comment>
<reference evidence="3 4" key="1">
    <citation type="journal article" date="2015" name="Antonie Van Leeuwenhoek">
        <title>Thioclava indica sp. nov., isolated from surface seawater of the Indian Ocean.</title>
        <authorList>
            <person name="Liu Y."/>
            <person name="Lai Q."/>
            <person name="Du J."/>
            <person name="Xu H."/>
            <person name="Jiang L."/>
            <person name="Shao Z."/>
        </authorList>
    </citation>
    <scope>NUCLEOTIDE SEQUENCE [LARGE SCALE GENOMIC DNA]</scope>
    <source>
        <strain evidence="3 4">DT23-4</strain>
    </source>
</reference>
<dbReference type="SFLD" id="SFLDG01150">
    <property type="entry name" value="Main.1:_Beta-like"/>
    <property type="match status" value="1"/>
</dbReference>
<dbReference type="Proteomes" id="UP000027471">
    <property type="component" value="Unassembled WGS sequence"/>
</dbReference>
<dbReference type="InterPro" id="IPR010987">
    <property type="entry name" value="Glutathione-S-Trfase_C-like"/>
</dbReference>
<dbReference type="PROSITE" id="PS50404">
    <property type="entry name" value="GST_NTER"/>
    <property type="match status" value="1"/>
</dbReference>
<feature type="domain" description="GST C-terminal" evidence="2">
    <location>
        <begin position="86"/>
        <end position="215"/>
    </location>
</feature>
<dbReference type="SFLD" id="SFLDG00358">
    <property type="entry name" value="Main_(cytGST)"/>
    <property type="match status" value="1"/>
</dbReference>
<dbReference type="InterPro" id="IPR036249">
    <property type="entry name" value="Thioredoxin-like_sf"/>
</dbReference>
<dbReference type="Gene3D" id="3.40.30.10">
    <property type="entry name" value="Glutaredoxin"/>
    <property type="match status" value="1"/>
</dbReference>
<dbReference type="InterPro" id="IPR036282">
    <property type="entry name" value="Glutathione-S-Trfase_C_sf"/>
</dbReference>
<dbReference type="PROSITE" id="PS50405">
    <property type="entry name" value="GST_CTER"/>
    <property type="match status" value="1"/>
</dbReference>
<dbReference type="SFLD" id="SFLDS00019">
    <property type="entry name" value="Glutathione_Transferase_(cytos"/>
    <property type="match status" value="1"/>
</dbReference>
<dbReference type="PANTHER" id="PTHR44051">
    <property type="entry name" value="GLUTATHIONE S-TRANSFERASE-RELATED"/>
    <property type="match status" value="1"/>
</dbReference>
<dbReference type="RefSeq" id="WP_038127141.1">
    <property type="nucleotide sequence ID" value="NZ_AUNB01000001.1"/>
</dbReference>
<gene>
    <name evidence="3" type="ORF">DT23_00550</name>
</gene>
<dbReference type="AlphaFoldDB" id="A0A074K151"/>
<accession>A0A074K151</accession>
<keyword evidence="4" id="KW-1185">Reference proteome</keyword>
<dbReference type="InterPro" id="IPR004046">
    <property type="entry name" value="GST_C"/>
</dbReference>
<evidence type="ECO:0000259" key="2">
    <source>
        <dbReference type="PROSITE" id="PS50405"/>
    </source>
</evidence>
<dbReference type="Pfam" id="PF00043">
    <property type="entry name" value="GST_C"/>
    <property type="match status" value="1"/>
</dbReference>
<organism evidence="3 4">
    <name type="scientific">Thioclava indica</name>
    <dbReference type="NCBI Taxonomy" id="1353528"/>
    <lineage>
        <taxon>Bacteria</taxon>
        <taxon>Pseudomonadati</taxon>
        <taxon>Pseudomonadota</taxon>
        <taxon>Alphaproteobacteria</taxon>
        <taxon>Rhodobacterales</taxon>
        <taxon>Paracoccaceae</taxon>
        <taxon>Thioclava</taxon>
    </lineage>
</organism>
<dbReference type="OrthoDB" id="5740960at2"/>
<dbReference type="STRING" id="1353528.DT23_00550"/>
<dbReference type="SUPFAM" id="SSF47616">
    <property type="entry name" value="GST C-terminal domain-like"/>
    <property type="match status" value="1"/>
</dbReference>
<name>A0A074K151_9RHOB</name>
<sequence>MITLHHVPGSRSMRVLWLLEELGLEFTLRNWSLTDGGLRSSEFRALSPAGRVPVLEIDNRAIFESGAIVEYLCETHPAAGLAPAIGAPERAEFLEWVHFAETQANIVQNLNIQHIFLRPESARSLPLMKLDTKRLALTMQALEAQLDGREWLIGSFSAADCMLGFNIDAMFRFVRAEGFPNITAYRERIRSRPAYEVALKKGGGDSIYAQDFYELPDA</sequence>
<evidence type="ECO:0000313" key="4">
    <source>
        <dbReference type="Proteomes" id="UP000027471"/>
    </source>
</evidence>
<dbReference type="Gene3D" id="1.20.1050.10">
    <property type="match status" value="1"/>
</dbReference>
<evidence type="ECO:0000259" key="1">
    <source>
        <dbReference type="PROSITE" id="PS50404"/>
    </source>
</evidence>